<dbReference type="RefSeq" id="WP_014085295.1">
    <property type="nucleotide sequence ID" value="NC_016001.1"/>
</dbReference>
<proteinExistence type="predicted"/>
<reference evidence="1 2" key="1">
    <citation type="journal article" date="2011" name="Appl. Environ. Microbiol.">
        <title>Complete genome sequence of the fish pathogen Flavobacterium branchiophilum.</title>
        <authorList>
            <consortium name="1:IP"/>
            <consortium name="Microbial Evolutionary Genomics,F-75015 Paris"/>
            <consortium name="France 2:CNRS"/>
            <consortium name="URA2171"/>
            <consortium name="F-75015 Paris,France 3:Unite de Virologie et Immunologie Mol."/>
            <consortium name="INRA,78352 Jouy en Josas Cedex"/>
            <consortium name="France. 4:Unite de Mathemathique"/>
            <consortium name="Informatique et Genome,INRA"/>
            <consortium name="78352 Jouy en Josas Cedex"/>
            <consortium name="France. 5:CEA/Genoscope"/>
            <consortium name="Evry"/>
            <consortium name="France"/>
            <person name="Touchon M."/>
            <person name="Barbier P."/>
            <person name="Bernardet J.F."/>
            <person name="Loux V."/>
            <person name="Vacherie B."/>
            <person name="Barbe V."/>
            <person name="Rocha E.P."/>
            <person name="Duchaud E."/>
        </authorList>
    </citation>
    <scope>NUCLEOTIDE SEQUENCE [LARGE SCALE GENOMIC DNA]</scope>
    <source>
        <strain evidence="1 2">FL-15</strain>
    </source>
</reference>
<dbReference type="KEGG" id="fbr:FBFL15_2887"/>
<dbReference type="InterPro" id="IPR029278">
    <property type="entry name" value="Imm26"/>
</dbReference>
<dbReference type="Proteomes" id="UP000009186">
    <property type="component" value="Chromosome"/>
</dbReference>
<dbReference type="HOGENOM" id="CLU_132686_0_0_10"/>
<dbReference type="eggNOG" id="ENOG5033C9R">
    <property type="taxonomic scope" value="Bacteria"/>
</dbReference>
<dbReference type="AlphaFoldDB" id="G2Z5P8"/>
<sequence length="165" mass="19269">MTKTTKLKEGEIYAIPLFLSEVPSLKRILKKEFENRGKEFAFCRIIADKQGGGYFIEVFDLIGDLNQSMESIISANRLFEPIAISGLAMIKNRWRKLYTQDFYDKEKDSKYSEIKLVLGTNDDLKLFQNGKETPISEIEATKYEFWKIWGSSQLEKRIIEELNKH</sequence>
<protein>
    <recommendedName>
        <fullName evidence="3">Immunity protein 26 of polymorphic toxin system</fullName>
    </recommendedName>
</protein>
<evidence type="ECO:0000313" key="2">
    <source>
        <dbReference type="Proteomes" id="UP000009186"/>
    </source>
</evidence>
<gene>
    <name evidence="1" type="ordered locus">FBFL15_2887</name>
</gene>
<dbReference type="Pfam" id="PF15428">
    <property type="entry name" value="Imm26"/>
    <property type="match status" value="1"/>
</dbReference>
<evidence type="ECO:0000313" key="1">
    <source>
        <dbReference type="EMBL" id="CCB70846.1"/>
    </source>
</evidence>
<dbReference type="EMBL" id="FQ859183">
    <property type="protein sequence ID" value="CCB70846.1"/>
    <property type="molecule type" value="Genomic_DNA"/>
</dbReference>
<keyword evidence="2" id="KW-1185">Reference proteome</keyword>
<name>G2Z5P8_FLABF</name>
<evidence type="ECO:0008006" key="3">
    <source>
        <dbReference type="Google" id="ProtNLM"/>
    </source>
</evidence>
<organism evidence="1 2">
    <name type="scientific">Flavobacterium branchiophilum (strain FL-15)</name>
    <dbReference type="NCBI Taxonomy" id="1034807"/>
    <lineage>
        <taxon>Bacteria</taxon>
        <taxon>Pseudomonadati</taxon>
        <taxon>Bacteroidota</taxon>
        <taxon>Flavobacteriia</taxon>
        <taxon>Flavobacteriales</taxon>
        <taxon>Flavobacteriaceae</taxon>
        <taxon>Flavobacterium</taxon>
    </lineage>
</organism>
<accession>G2Z5P8</accession>